<sequence>MEKGERMIDPGMICMHCMSQLEEPKGVCPVCGFDNAAAENAPNQLECGSILNGTYLIGCVLGQGGFGITYIGLDLNLNLKVAIKEYYPEGCVTRDGRTHTSVVPLPGEKKTFFEKGREKFVSEAQILARFTDEPSIVGVRGFFHENGTAYIVMDFVEGETLKARAARFGGRLPAAEVLGFIKPLCASLARVHEAGLLHRDISPDNIIIKKNGMPVLLDFGAARQISMTGEHSNTINVKHGFAPEEQYRTHGEQGPWTDVYALAATIYRLTTGVNPPQALDRLTSDTPIAPPNRLGADLTPAQEAAVLHGLAVRASDRISSMDQFLHELSLTTVKPVKQPAKPRPVGFDHYEKAQQTGQRPGRPKFLLPVLISGGVVALALILILALKPPASKDDTDTTAEAAFSTQKTSEVSLPEATNAPQITSEPTLAPQPTEEQGYHFQVGQVYDGLLAAGSHYSAVLNSDGTVTPYGGDKSEIYPDDWSDIVQLSGYGDLLAGLRSDGTVVVTGSDAQYLDGNMIDGWTEITQVEVGYHSLLALTQDGYVLYTGNVNTGEQDYGRSDCVDWYDVKKLIKGDEHIVAIKNDGTMSAVGMDNVSQCDVRGFGGVIDAATGCQCTYILHANGTLDVTGGNPKYDYGQLDAANWTDIIAIECGDRFVIGLKSDGTVVAAGDNEYGQKNVRTWKNIVAIYAGTRNAYALDVNGNLYSTDYNSGGQKDIDGTSIY</sequence>
<accession>A0A644XK95</accession>
<dbReference type="GO" id="GO:0005524">
    <property type="term" value="F:ATP binding"/>
    <property type="evidence" value="ECO:0007669"/>
    <property type="project" value="UniProtKB-KW"/>
</dbReference>
<name>A0A644XK95_9ZZZZ</name>
<dbReference type="InterPro" id="IPR017441">
    <property type="entry name" value="Protein_kinase_ATP_BS"/>
</dbReference>
<dbReference type="AlphaFoldDB" id="A0A644XK95"/>
<proteinExistence type="predicted"/>
<dbReference type="PROSITE" id="PS50011">
    <property type="entry name" value="PROTEIN_KINASE_DOM"/>
    <property type="match status" value="1"/>
</dbReference>
<evidence type="ECO:0000256" key="2">
    <source>
        <dbReference type="ARBA" id="ARBA00022741"/>
    </source>
</evidence>
<keyword evidence="2" id="KW-0547">Nucleotide-binding</keyword>
<dbReference type="PROSITE" id="PS00109">
    <property type="entry name" value="PROTEIN_KINASE_TYR"/>
    <property type="match status" value="1"/>
</dbReference>
<dbReference type="Gene3D" id="3.30.200.20">
    <property type="entry name" value="Phosphorylase Kinase, domain 1"/>
    <property type="match status" value="1"/>
</dbReference>
<evidence type="ECO:0000259" key="6">
    <source>
        <dbReference type="PROSITE" id="PS50011"/>
    </source>
</evidence>
<evidence type="ECO:0000313" key="7">
    <source>
        <dbReference type="EMBL" id="MPM16407.1"/>
    </source>
</evidence>
<dbReference type="EC" id="2.7.11.1" evidence="7"/>
<dbReference type="InterPro" id="IPR008266">
    <property type="entry name" value="Tyr_kinase_AS"/>
</dbReference>
<dbReference type="PANTHER" id="PTHR43289:SF34">
    <property type="entry name" value="SERINE_THREONINE-PROTEIN KINASE YBDM-RELATED"/>
    <property type="match status" value="1"/>
</dbReference>
<evidence type="ECO:0000256" key="4">
    <source>
        <dbReference type="ARBA" id="ARBA00022840"/>
    </source>
</evidence>
<dbReference type="CDD" id="cd14014">
    <property type="entry name" value="STKc_PknB_like"/>
    <property type="match status" value="1"/>
</dbReference>
<evidence type="ECO:0000256" key="3">
    <source>
        <dbReference type="ARBA" id="ARBA00022777"/>
    </source>
</evidence>
<dbReference type="PROSITE" id="PS00107">
    <property type="entry name" value="PROTEIN_KINASE_ATP"/>
    <property type="match status" value="1"/>
</dbReference>
<dbReference type="InterPro" id="IPR011009">
    <property type="entry name" value="Kinase-like_dom_sf"/>
</dbReference>
<dbReference type="SUPFAM" id="SSF56112">
    <property type="entry name" value="Protein kinase-like (PK-like)"/>
    <property type="match status" value="1"/>
</dbReference>
<feature type="domain" description="Protein kinase" evidence="6">
    <location>
        <begin position="55"/>
        <end position="329"/>
    </location>
</feature>
<dbReference type="InterPro" id="IPR000719">
    <property type="entry name" value="Prot_kinase_dom"/>
</dbReference>
<keyword evidence="3 7" id="KW-0418">Kinase</keyword>
<evidence type="ECO:0000256" key="5">
    <source>
        <dbReference type="SAM" id="MobiDB-lite"/>
    </source>
</evidence>
<feature type="region of interest" description="Disordered" evidence="5">
    <location>
        <begin position="391"/>
        <end position="433"/>
    </location>
</feature>
<comment type="caution">
    <text evidence="7">The sequence shown here is derived from an EMBL/GenBank/DDBJ whole genome shotgun (WGS) entry which is preliminary data.</text>
</comment>
<dbReference type="EMBL" id="VSSQ01002605">
    <property type="protein sequence ID" value="MPM16407.1"/>
    <property type="molecule type" value="Genomic_DNA"/>
</dbReference>
<dbReference type="GO" id="GO:0004674">
    <property type="term" value="F:protein serine/threonine kinase activity"/>
    <property type="evidence" value="ECO:0007669"/>
    <property type="project" value="UniProtKB-EC"/>
</dbReference>
<dbReference type="Gene3D" id="2.130.10.30">
    <property type="entry name" value="Regulator of chromosome condensation 1/beta-lactamase-inhibitor protein II"/>
    <property type="match status" value="2"/>
</dbReference>
<keyword evidence="1 7" id="KW-0808">Transferase</keyword>
<dbReference type="SUPFAM" id="SSF50985">
    <property type="entry name" value="RCC1/BLIP-II"/>
    <property type="match status" value="1"/>
</dbReference>
<keyword evidence="4" id="KW-0067">ATP-binding</keyword>
<organism evidence="7">
    <name type="scientific">bioreactor metagenome</name>
    <dbReference type="NCBI Taxonomy" id="1076179"/>
    <lineage>
        <taxon>unclassified sequences</taxon>
        <taxon>metagenomes</taxon>
        <taxon>ecological metagenomes</taxon>
    </lineage>
</organism>
<dbReference type="InterPro" id="IPR009091">
    <property type="entry name" value="RCC1/BLIP-II"/>
</dbReference>
<dbReference type="Gene3D" id="1.10.510.10">
    <property type="entry name" value="Transferase(Phosphotransferase) domain 1"/>
    <property type="match status" value="1"/>
</dbReference>
<protein>
    <submittedName>
        <fullName evidence="7">Serine/threonine-protein kinase PknD</fullName>
        <ecNumber evidence="7">2.7.11.1</ecNumber>
    </submittedName>
</protein>
<dbReference type="Pfam" id="PF13540">
    <property type="entry name" value="RCC1_2"/>
    <property type="match status" value="1"/>
</dbReference>
<dbReference type="Pfam" id="PF00069">
    <property type="entry name" value="Pkinase"/>
    <property type="match status" value="1"/>
</dbReference>
<dbReference type="PANTHER" id="PTHR43289">
    <property type="entry name" value="MITOGEN-ACTIVATED PROTEIN KINASE KINASE KINASE 20-RELATED"/>
    <property type="match status" value="1"/>
</dbReference>
<evidence type="ECO:0000256" key="1">
    <source>
        <dbReference type="ARBA" id="ARBA00022679"/>
    </source>
</evidence>
<gene>
    <name evidence="7" type="primary">pknD_14</name>
    <name evidence="7" type="ORF">SDC9_62786</name>
</gene>
<reference evidence="7" key="1">
    <citation type="submission" date="2019-08" db="EMBL/GenBank/DDBJ databases">
        <authorList>
            <person name="Kucharzyk K."/>
            <person name="Murdoch R.W."/>
            <person name="Higgins S."/>
            <person name="Loffler F."/>
        </authorList>
    </citation>
    <scope>NUCLEOTIDE SEQUENCE</scope>
</reference>